<name>A0ABX6BYF5_9CHLR</name>
<dbReference type="EMBL" id="CP042829">
    <property type="protein sequence ID" value="QFG01888.1"/>
    <property type="molecule type" value="Genomic_DNA"/>
</dbReference>
<evidence type="ECO:0008006" key="3">
    <source>
        <dbReference type="Google" id="ProtNLM"/>
    </source>
</evidence>
<dbReference type="RefSeq" id="WP_158065833.1">
    <property type="nucleotide sequence ID" value="NZ_CP042829.1"/>
</dbReference>
<dbReference type="InterPro" id="IPR011042">
    <property type="entry name" value="6-blade_b-propeller_TolB-like"/>
</dbReference>
<protein>
    <recommendedName>
        <fullName evidence="3">Lipoprotein LpqB beta-propeller domain-containing protein</fullName>
    </recommendedName>
</protein>
<organism evidence="1 2">
    <name type="scientific">Tepidiforma bonchosmolovskayae</name>
    <dbReference type="NCBI Taxonomy" id="2601677"/>
    <lineage>
        <taxon>Bacteria</taxon>
        <taxon>Bacillati</taxon>
        <taxon>Chloroflexota</taxon>
        <taxon>Tepidiformia</taxon>
        <taxon>Tepidiformales</taxon>
        <taxon>Tepidiformaceae</taxon>
        <taxon>Tepidiforma</taxon>
    </lineage>
</organism>
<accession>A0ABX6BYF5</accession>
<reference evidence="1 2" key="1">
    <citation type="submission" date="2019-08" db="EMBL/GenBank/DDBJ databases">
        <authorList>
            <person name="Toschakov S.V."/>
        </authorList>
    </citation>
    <scope>NUCLEOTIDE SEQUENCE [LARGE SCALE GENOMIC DNA]</scope>
    <source>
        <strain evidence="1 2">3753O</strain>
    </source>
</reference>
<proteinExistence type="predicted"/>
<dbReference type="Gene3D" id="2.120.10.30">
    <property type="entry name" value="TolB, C-terminal domain"/>
    <property type="match status" value="1"/>
</dbReference>
<evidence type="ECO:0000313" key="2">
    <source>
        <dbReference type="Proteomes" id="UP000326331"/>
    </source>
</evidence>
<evidence type="ECO:0000313" key="1">
    <source>
        <dbReference type="EMBL" id="QFG01888.1"/>
    </source>
</evidence>
<gene>
    <name evidence="1" type="ORF">Tbon_00700</name>
</gene>
<reference evidence="1 2" key="2">
    <citation type="submission" date="2019-10" db="EMBL/GenBank/DDBJ databases">
        <title>Thermopilla bonchosmolovskayae gen. nov., sp. nov., a moderately thermophilic Chloroflexi bacterium from a Chukotka hot spring (Arctic, Russia), representing a novel classis Thermopillaia, which include previously uncultivated lineage OLB14.</title>
        <authorList>
            <person name="Kochetkova T.V."/>
            <person name="Zayulina K.S."/>
            <person name="Zhigarkov V.S."/>
            <person name="Minaev N.V."/>
            <person name="Novikov A."/>
            <person name="Toshchakov S.V."/>
            <person name="Elcheninov A.G."/>
            <person name="Kublanov I.V."/>
        </authorList>
    </citation>
    <scope>NUCLEOTIDE SEQUENCE [LARGE SCALE GENOMIC DNA]</scope>
    <source>
        <strain evidence="1 2">3753O</strain>
    </source>
</reference>
<dbReference type="SUPFAM" id="SSF82171">
    <property type="entry name" value="DPP6 N-terminal domain-like"/>
    <property type="match status" value="1"/>
</dbReference>
<keyword evidence="2" id="KW-1185">Reference proteome</keyword>
<sequence>MLAVLAVVAGIAAWVASSSSPVSTDGPAAPAIPASEIRTVAYLEPDSARRVDNLRVRGLSRGAPARTIASFPYTFTGLHARGAASPTGDRMAVLAVDGTRGSAATLSLVSLDGTVRVVEGGFEYLSPLAWSRDGSKLAVTASGEPGVLRVLEIDADALALSEAARFTAAFQVVPLGYSLDGGRLYIVVVDQSGSSLWMARGGTVERVAELSPGRTRDWSLSPDGSRVAFVDILSASSRSYVGKTLTIATGAVTALPSGRNQVGAAWQPGNPLPVFGGPGGSLQLADPNPSAAWVIPHAWAPLGDYVVVSTVGAGTDPSARPEAALWIASPASRELLTDVPAASFVGWVRGE</sequence>
<dbReference type="Proteomes" id="UP000326331">
    <property type="component" value="Chromosome"/>
</dbReference>